<dbReference type="RefSeq" id="WP_186918588.1">
    <property type="nucleotide sequence ID" value="NZ_JACOPQ010000002.1"/>
</dbReference>
<dbReference type="GO" id="GO:0003700">
    <property type="term" value="F:DNA-binding transcription factor activity"/>
    <property type="evidence" value="ECO:0007669"/>
    <property type="project" value="InterPro"/>
</dbReference>
<dbReference type="SMART" id="SM00342">
    <property type="entry name" value="HTH_ARAC"/>
    <property type="match status" value="1"/>
</dbReference>
<dbReference type="PRINTS" id="PR00032">
    <property type="entry name" value="HTHARAC"/>
</dbReference>
<name>A0A8J6JK61_9FIRM</name>
<dbReference type="InterPro" id="IPR020449">
    <property type="entry name" value="Tscrpt_reg_AraC-type_HTH"/>
</dbReference>
<dbReference type="SUPFAM" id="SSF55136">
    <property type="entry name" value="Probable bacterial effector-binding domain"/>
    <property type="match status" value="1"/>
</dbReference>
<dbReference type="InterPro" id="IPR050908">
    <property type="entry name" value="SmbC-like"/>
</dbReference>
<reference evidence="5" key="1">
    <citation type="submission" date="2020-08" db="EMBL/GenBank/DDBJ databases">
        <title>Genome public.</title>
        <authorList>
            <person name="Liu C."/>
            <person name="Sun Q."/>
        </authorList>
    </citation>
    <scope>NUCLEOTIDE SEQUENCE</scope>
    <source>
        <strain evidence="5">NSJ-52</strain>
    </source>
</reference>
<evidence type="ECO:0000313" key="6">
    <source>
        <dbReference type="Proteomes" id="UP000607645"/>
    </source>
</evidence>
<dbReference type="GO" id="GO:0043565">
    <property type="term" value="F:sequence-specific DNA binding"/>
    <property type="evidence" value="ECO:0007669"/>
    <property type="project" value="InterPro"/>
</dbReference>
<dbReference type="Gene3D" id="3.20.80.10">
    <property type="entry name" value="Regulatory factor, effector binding domain"/>
    <property type="match status" value="1"/>
</dbReference>
<organism evidence="5 6">
    <name type="scientific">Lawsonibacter faecis</name>
    <dbReference type="NCBI Taxonomy" id="2763052"/>
    <lineage>
        <taxon>Bacteria</taxon>
        <taxon>Bacillati</taxon>
        <taxon>Bacillota</taxon>
        <taxon>Clostridia</taxon>
        <taxon>Eubacteriales</taxon>
        <taxon>Oscillospiraceae</taxon>
        <taxon>Lawsonibacter</taxon>
    </lineage>
</organism>
<dbReference type="InterPro" id="IPR011256">
    <property type="entry name" value="Reg_factor_effector_dom_sf"/>
</dbReference>
<dbReference type="SUPFAM" id="SSF46689">
    <property type="entry name" value="Homeodomain-like"/>
    <property type="match status" value="2"/>
</dbReference>
<proteinExistence type="predicted"/>
<sequence>MKELSPLERAVEYIEAHLNENIGLRDVAGEIGYSYYHMTRLFSSVLGESAGRYIQRRRLYQASGQLLRSGRSVIEIALDSGFASPEAFSRAFKAAFGSSPAEYRKAGLDLVVNAKRELSPGDVYHIANNISHTPEILTLKEMKIAGVRGTTSLSQNRLPGLWEEFLRLRGERGRFASDEGYGICETQQTVYTQDGDVSFSVVAGGPVERFDGLPRPLVPKTLGPGRYAVFIHRGSFAKLFQTYQYIFGTWLPAAGEALDEREDFERYSRAVRAFDDPDNEVSIYIPIK</sequence>
<comment type="caution">
    <text evidence="5">The sequence shown here is derived from an EMBL/GenBank/DDBJ whole genome shotgun (WGS) entry which is preliminary data.</text>
</comment>
<keyword evidence="1" id="KW-0805">Transcription regulation</keyword>
<feature type="domain" description="HTH araC/xylS-type" evidence="4">
    <location>
        <begin position="8"/>
        <end position="106"/>
    </location>
</feature>
<keyword evidence="2" id="KW-0238">DNA-binding</keyword>
<dbReference type="InterPro" id="IPR029442">
    <property type="entry name" value="GyrI-like"/>
</dbReference>
<dbReference type="InterPro" id="IPR010499">
    <property type="entry name" value="AraC_E-bd"/>
</dbReference>
<dbReference type="InterPro" id="IPR018060">
    <property type="entry name" value="HTH_AraC"/>
</dbReference>
<dbReference type="Proteomes" id="UP000607645">
    <property type="component" value="Unassembled WGS sequence"/>
</dbReference>
<keyword evidence="3" id="KW-0804">Transcription</keyword>
<dbReference type="PANTHER" id="PTHR40055">
    <property type="entry name" value="TRANSCRIPTIONAL REGULATOR YGIV-RELATED"/>
    <property type="match status" value="1"/>
</dbReference>
<evidence type="ECO:0000256" key="3">
    <source>
        <dbReference type="ARBA" id="ARBA00023163"/>
    </source>
</evidence>
<keyword evidence="6" id="KW-1185">Reference proteome</keyword>
<dbReference type="PROSITE" id="PS01124">
    <property type="entry name" value="HTH_ARAC_FAMILY_2"/>
    <property type="match status" value="1"/>
</dbReference>
<dbReference type="PROSITE" id="PS00041">
    <property type="entry name" value="HTH_ARAC_FAMILY_1"/>
    <property type="match status" value="1"/>
</dbReference>
<evidence type="ECO:0000256" key="1">
    <source>
        <dbReference type="ARBA" id="ARBA00023015"/>
    </source>
</evidence>
<dbReference type="SMART" id="SM00871">
    <property type="entry name" value="AraC_E_bind"/>
    <property type="match status" value="1"/>
</dbReference>
<evidence type="ECO:0000256" key="2">
    <source>
        <dbReference type="ARBA" id="ARBA00023125"/>
    </source>
</evidence>
<accession>A0A8J6JK61</accession>
<dbReference type="InterPro" id="IPR018062">
    <property type="entry name" value="HTH_AraC-typ_CS"/>
</dbReference>
<dbReference type="EMBL" id="JACOPQ010000002">
    <property type="protein sequence ID" value="MBC5736229.1"/>
    <property type="molecule type" value="Genomic_DNA"/>
</dbReference>
<dbReference type="AlphaFoldDB" id="A0A8J6JK61"/>
<dbReference type="Pfam" id="PF12833">
    <property type="entry name" value="HTH_18"/>
    <property type="match status" value="1"/>
</dbReference>
<dbReference type="InterPro" id="IPR009057">
    <property type="entry name" value="Homeodomain-like_sf"/>
</dbReference>
<protein>
    <submittedName>
        <fullName evidence="5">AraC family transcriptional regulator</fullName>
    </submittedName>
</protein>
<evidence type="ECO:0000313" key="5">
    <source>
        <dbReference type="EMBL" id="MBC5736229.1"/>
    </source>
</evidence>
<dbReference type="PANTHER" id="PTHR40055:SF1">
    <property type="entry name" value="TRANSCRIPTIONAL REGULATOR YGIV-RELATED"/>
    <property type="match status" value="1"/>
</dbReference>
<dbReference type="Pfam" id="PF06445">
    <property type="entry name" value="GyrI-like"/>
    <property type="match status" value="1"/>
</dbReference>
<evidence type="ECO:0000259" key="4">
    <source>
        <dbReference type="PROSITE" id="PS01124"/>
    </source>
</evidence>
<gene>
    <name evidence="5" type="ORF">H8S62_04285</name>
</gene>
<dbReference type="Gene3D" id="1.10.10.60">
    <property type="entry name" value="Homeodomain-like"/>
    <property type="match status" value="2"/>
</dbReference>